<feature type="transmembrane region" description="Helical" evidence="2">
    <location>
        <begin position="118"/>
        <end position="137"/>
    </location>
</feature>
<dbReference type="EMBL" id="JARYGZ010000002">
    <property type="protein sequence ID" value="MDH7639907.1"/>
    <property type="molecule type" value="Genomic_DNA"/>
</dbReference>
<evidence type="ECO:0000313" key="4">
    <source>
        <dbReference type="EMBL" id="MDH7639907.1"/>
    </source>
</evidence>
<gene>
    <name evidence="4" type="ORF">QGN17_14320</name>
</gene>
<dbReference type="SUPFAM" id="SSF47413">
    <property type="entry name" value="lambda repressor-like DNA-binding domains"/>
    <property type="match status" value="1"/>
</dbReference>
<dbReference type="InterPro" id="IPR001387">
    <property type="entry name" value="Cro/C1-type_HTH"/>
</dbReference>
<comment type="caution">
    <text evidence="4">The sequence shown here is derived from an EMBL/GenBank/DDBJ whole genome shotgun (WGS) entry which is preliminary data.</text>
</comment>
<keyword evidence="2" id="KW-0472">Membrane</keyword>
<dbReference type="SMART" id="SM00530">
    <property type="entry name" value="HTH_XRE"/>
    <property type="match status" value="1"/>
</dbReference>
<protein>
    <submittedName>
        <fullName evidence="4">DUF4115 domain-containing protein</fullName>
    </submittedName>
</protein>
<evidence type="ECO:0000256" key="2">
    <source>
        <dbReference type="SAM" id="Phobius"/>
    </source>
</evidence>
<keyword evidence="2" id="KW-1133">Transmembrane helix</keyword>
<feature type="compositionally biased region" description="Low complexity" evidence="1">
    <location>
        <begin position="271"/>
        <end position="314"/>
    </location>
</feature>
<feature type="compositionally biased region" description="Low complexity" evidence="1">
    <location>
        <begin position="166"/>
        <end position="178"/>
    </location>
</feature>
<dbReference type="InterPro" id="IPR050400">
    <property type="entry name" value="Bact_Cytoskel_RodZ"/>
</dbReference>
<sequence length="323" mass="32974">MDEAGERAADPIAEVPTTVGARLRAAREARGQSLEDIGRQTRVPVRHLVQIEDGRLDGLPAAPYSAGFVKSYARAVDLDPIEASQQFRAEFAAAAQASPRVAYEPYEPADPVRLPPRLLAFVALAIAILLVAGYGIWRSGILTGEGTDERARLAASGEPMGTSGTPAPAAAQQAAPKPAVPVGGAVRLTATQDTWFEVTDKASGTRLYTGVLKQGQGWDVPPSAGDPVIKTGRPEGLTVTVGGQPVAPLGPPAKTVSNVSLKAASLAARPAPAPSAAVPPATASTPQPRRSTPVAATAATPPALIPPAAIGEPATSSTTTPQP</sequence>
<evidence type="ECO:0000259" key="3">
    <source>
        <dbReference type="SMART" id="SM00530"/>
    </source>
</evidence>
<dbReference type="PANTHER" id="PTHR34475:SF1">
    <property type="entry name" value="CYTOSKELETON PROTEIN RODZ"/>
    <property type="match status" value="1"/>
</dbReference>
<dbReference type="Pfam" id="PF13464">
    <property type="entry name" value="RodZ_C"/>
    <property type="match status" value="1"/>
</dbReference>
<dbReference type="Proteomes" id="UP001160625">
    <property type="component" value="Unassembled WGS sequence"/>
</dbReference>
<dbReference type="InterPro" id="IPR025194">
    <property type="entry name" value="RodZ-like_C"/>
</dbReference>
<keyword evidence="5" id="KW-1185">Reference proteome</keyword>
<feature type="region of interest" description="Disordered" evidence="1">
    <location>
        <begin position="155"/>
        <end position="178"/>
    </location>
</feature>
<feature type="region of interest" description="Disordered" evidence="1">
    <location>
        <begin position="271"/>
        <end position="323"/>
    </location>
</feature>
<reference evidence="4" key="1">
    <citation type="submission" date="2023-04" db="EMBL/GenBank/DDBJ databases">
        <title>Sphingomonas sp. MAHUQ-71 isolated from rice field.</title>
        <authorList>
            <person name="Huq M.A."/>
        </authorList>
    </citation>
    <scope>NUCLEOTIDE SEQUENCE</scope>
    <source>
        <strain evidence="4">MAHUQ-71</strain>
    </source>
</reference>
<dbReference type="PANTHER" id="PTHR34475">
    <property type="match status" value="1"/>
</dbReference>
<name>A0ABT6N3V1_9SPHN</name>
<keyword evidence="2" id="KW-0812">Transmembrane</keyword>
<evidence type="ECO:0000313" key="5">
    <source>
        <dbReference type="Proteomes" id="UP001160625"/>
    </source>
</evidence>
<accession>A0ABT6N3V1</accession>
<evidence type="ECO:0000256" key="1">
    <source>
        <dbReference type="SAM" id="MobiDB-lite"/>
    </source>
</evidence>
<organism evidence="4 5">
    <name type="scientific">Sphingomonas oryzagri</name>
    <dbReference type="NCBI Taxonomy" id="3042314"/>
    <lineage>
        <taxon>Bacteria</taxon>
        <taxon>Pseudomonadati</taxon>
        <taxon>Pseudomonadota</taxon>
        <taxon>Alphaproteobacteria</taxon>
        <taxon>Sphingomonadales</taxon>
        <taxon>Sphingomonadaceae</taxon>
        <taxon>Sphingomonas</taxon>
    </lineage>
</organism>
<dbReference type="InterPro" id="IPR010982">
    <property type="entry name" value="Lambda_DNA-bd_dom_sf"/>
</dbReference>
<dbReference type="RefSeq" id="WP_281045268.1">
    <property type="nucleotide sequence ID" value="NZ_JARYGZ010000002.1"/>
</dbReference>
<dbReference type="Pfam" id="PF13413">
    <property type="entry name" value="HTH_25"/>
    <property type="match status" value="1"/>
</dbReference>
<proteinExistence type="predicted"/>
<feature type="domain" description="HTH cro/C1-type" evidence="3">
    <location>
        <begin position="22"/>
        <end position="83"/>
    </location>
</feature>
<dbReference type="Gene3D" id="1.10.260.40">
    <property type="entry name" value="lambda repressor-like DNA-binding domains"/>
    <property type="match status" value="1"/>
</dbReference>